<sequence length="242" mass="26525">MRYQPRANMPSSPQRPKPGSATAKQQELRKLPRREHQRRTSPQPDPTGNGGPRNGDYVLLGGAERGPPPPPTTRSRDLVPRTLPPPRETKQRRQPRPFQLARSRLRPGAPKCGGPHTKRTAAFSTAPRLPLLPTQGLVPITTKLIPPAQASRLSEASSATTRIAYIRSGKWRRWGEGKPGNVPSQNPPTTTKPPNSFPEVEKVLSGPHPHAPFAQPHSSPGKGTVPMPPRLLSRSQLDREQA</sequence>
<organism evidence="2 3">
    <name type="scientific">Rangifer tarandus platyrhynchus</name>
    <name type="common">Svalbard reindeer</name>
    <dbReference type="NCBI Taxonomy" id="3082113"/>
    <lineage>
        <taxon>Eukaryota</taxon>
        <taxon>Metazoa</taxon>
        <taxon>Chordata</taxon>
        <taxon>Craniata</taxon>
        <taxon>Vertebrata</taxon>
        <taxon>Euteleostomi</taxon>
        <taxon>Mammalia</taxon>
        <taxon>Eutheria</taxon>
        <taxon>Laurasiatheria</taxon>
        <taxon>Artiodactyla</taxon>
        <taxon>Ruminantia</taxon>
        <taxon>Pecora</taxon>
        <taxon>Cervidae</taxon>
        <taxon>Odocoileinae</taxon>
        <taxon>Rangifer</taxon>
    </lineage>
</organism>
<proteinExistence type="predicted"/>
<feature type="region of interest" description="Disordered" evidence="1">
    <location>
        <begin position="169"/>
        <end position="242"/>
    </location>
</feature>
<evidence type="ECO:0000313" key="2">
    <source>
        <dbReference type="EMBL" id="CAI9171136.1"/>
    </source>
</evidence>
<dbReference type="EMBL" id="OX459966">
    <property type="protein sequence ID" value="CAI9171136.1"/>
    <property type="molecule type" value="Genomic_DNA"/>
</dbReference>
<dbReference type="Proteomes" id="UP001176941">
    <property type="component" value="Chromosome 30"/>
</dbReference>
<keyword evidence="3" id="KW-1185">Reference proteome</keyword>
<accession>A0ABN8ZFZ6</accession>
<reference evidence="2" key="1">
    <citation type="submission" date="2023-04" db="EMBL/GenBank/DDBJ databases">
        <authorList>
            <consortium name="ELIXIR-Norway"/>
        </authorList>
    </citation>
    <scope>NUCLEOTIDE SEQUENCE [LARGE SCALE GENOMIC DNA]</scope>
</reference>
<protein>
    <submittedName>
        <fullName evidence="2">Uncharacterized protein</fullName>
    </submittedName>
</protein>
<evidence type="ECO:0000256" key="1">
    <source>
        <dbReference type="SAM" id="MobiDB-lite"/>
    </source>
</evidence>
<name>A0ABN8ZFZ6_RANTA</name>
<gene>
    <name evidence="2" type="ORF">MRATA1EN1_LOCUS20098</name>
</gene>
<evidence type="ECO:0000313" key="3">
    <source>
        <dbReference type="Proteomes" id="UP001176941"/>
    </source>
</evidence>
<feature type="compositionally biased region" description="Polar residues" evidence="1">
    <location>
        <begin position="182"/>
        <end position="194"/>
    </location>
</feature>
<feature type="region of interest" description="Disordered" evidence="1">
    <location>
        <begin position="1"/>
        <end position="128"/>
    </location>
</feature>